<dbReference type="PANTHER" id="PTHR33317:SF4">
    <property type="entry name" value="POLYNUCLEOTIDYL TRANSFERASE, RIBONUCLEASE H-LIKE SUPERFAMILY PROTEIN"/>
    <property type="match status" value="1"/>
</dbReference>
<sequence>MLEYLLGIDFGQKRIGLALAQSFSRSASALTTLPNDKAFWPALNKIIDEWQISRIVIGLPLNMDGEEQEITRQVRNFGKKVKKQTQVTVEYIDERLTSYAAERQFQNQRAGQLSKAKDKSKIDAIAAQIILQSWLDSDPS</sequence>
<dbReference type="PANTHER" id="PTHR33317">
    <property type="entry name" value="POLYNUCLEOTIDYL TRANSFERASE, RIBONUCLEASE H-LIKE SUPERFAMILY PROTEIN"/>
    <property type="match status" value="1"/>
</dbReference>
<dbReference type="EMBL" id="SNZB01000004">
    <property type="protein sequence ID" value="TDR19531.1"/>
    <property type="molecule type" value="Genomic_DNA"/>
</dbReference>
<evidence type="ECO:0000313" key="8">
    <source>
        <dbReference type="Proteomes" id="UP000295724"/>
    </source>
</evidence>
<dbReference type="SUPFAM" id="SSF53098">
    <property type="entry name" value="Ribonuclease H-like"/>
    <property type="match status" value="1"/>
</dbReference>
<keyword evidence="1 5" id="KW-0963">Cytoplasm</keyword>
<accession>A0A4V3DHU5</accession>
<evidence type="ECO:0000256" key="1">
    <source>
        <dbReference type="ARBA" id="ARBA00022490"/>
    </source>
</evidence>
<dbReference type="InterPro" id="IPR012337">
    <property type="entry name" value="RNaseH-like_sf"/>
</dbReference>
<dbReference type="GO" id="GO:0016788">
    <property type="term" value="F:hydrolase activity, acting on ester bonds"/>
    <property type="evidence" value="ECO:0007669"/>
    <property type="project" value="UniProtKB-UniRule"/>
</dbReference>
<protein>
    <recommendedName>
        <fullName evidence="5">Putative pre-16S rRNA nuclease</fullName>
        <ecNumber evidence="5">3.1.-.-</ecNumber>
    </recommendedName>
</protein>
<dbReference type="Proteomes" id="UP000295724">
    <property type="component" value="Unassembled WGS sequence"/>
</dbReference>
<comment type="function">
    <text evidence="5">Could be a nuclease involved in processing of the 5'-end of pre-16S rRNA.</text>
</comment>
<name>A0A4V3DHU5_9GAMM</name>
<organism evidence="7 8">
    <name type="scientific">Marinicella litoralis</name>
    <dbReference type="NCBI Taxonomy" id="644220"/>
    <lineage>
        <taxon>Bacteria</taxon>
        <taxon>Pseudomonadati</taxon>
        <taxon>Pseudomonadota</taxon>
        <taxon>Gammaproteobacteria</taxon>
        <taxon>Lysobacterales</taxon>
        <taxon>Marinicellaceae</taxon>
        <taxon>Marinicella</taxon>
    </lineage>
</organism>
<keyword evidence="4 5" id="KW-0378">Hydrolase</keyword>
<keyword evidence="3 5" id="KW-0540">Nuclease</keyword>
<evidence type="ECO:0000256" key="2">
    <source>
        <dbReference type="ARBA" id="ARBA00022517"/>
    </source>
</evidence>
<proteinExistence type="inferred from homology"/>
<comment type="similarity">
    <text evidence="5">Belongs to the YqgF HJR family.</text>
</comment>
<dbReference type="GO" id="GO:0004518">
    <property type="term" value="F:nuclease activity"/>
    <property type="evidence" value="ECO:0007669"/>
    <property type="project" value="UniProtKB-KW"/>
</dbReference>
<dbReference type="GO" id="GO:0000967">
    <property type="term" value="P:rRNA 5'-end processing"/>
    <property type="evidence" value="ECO:0007669"/>
    <property type="project" value="UniProtKB-UniRule"/>
</dbReference>
<dbReference type="GO" id="GO:0005829">
    <property type="term" value="C:cytosol"/>
    <property type="evidence" value="ECO:0007669"/>
    <property type="project" value="TreeGrafter"/>
</dbReference>
<dbReference type="NCBIfam" id="TIGR00250">
    <property type="entry name" value="RNAse_H_YqgF"/>
    <property type="match status" value="1"/>
</dbReference>
<evidence type="ECO:0000256" key="5">
    <source>
        <dbReference type="HAMAP-Rule" id="MF_00651"/>
    </source>
</evidence>
<keyword evidence="8" id="KW-1185">Reference proteome</keyword>
<dbReference type="InterPro" id="IPR005227">
    <property type="entry name" value="YqgF"/>
</dbReference>
<gene>
    <name evidence="7" type="ORF">C8D91_2087</name>
</gene>
<reference evidence="7 8" key="1">
    <citation type="submission" date="2019-03" db="EMBL/GenBank/DDBJ databases">
        <title>Genomic Encyclopedia of Type Strains, Phase IV (KMG-IV): sequencing the most valuable type-strain genomes for metagenomic binning, comparative biology and taxonomic classification.</title>
        <authorList>
            <person name="Goeker M."/>
        </authorList>
    </citation>
    <scope>NUCLEOTIDE SEQUENCE [LARGE SCALE GENOMIC DNA]</scope>
    <source>
        <strain evidence="7 8">DSM 25488</strain>
    </source>
</reference>
<dbReference type="OrthoDB" id="9796140at2"/>
<evidence type="ECO:0000256" key="4">
    <source>
        <dbReference type="ARBA" id="ARBA00022801"/>
    </source>
</evidence>
<dbReference type="CDD" id="cd16964">
    <property type="entry name" value="YqgF"/>
    <property type="match status" value="1"/>
</dbReference>
<dbReference type="HAMAP" id="MF_00651">
    <property type="entry name" value="Nuclease_YqgF"/>
    <property type="match status" value="1"/>
</dbReference>
<dbReference type="EC" id="3.1.-.-" evidence="5"/>
<dbReference type="Pfam" id="PF03652">
    <property type="entry name" value="RuvX"/>
    <property type="match status" value="1"/>
</dbReference>
<evidence type="ECO:0000313" key="7">
    <source>
        <dbReference type="EMBL" id="TDR19531.1"/>
    </source>
</evidence>
<keyword evidence="2 5" id="KW-0690">Ribosome biogenesis</keyword>
<dbReference type="Gene3D" id="3.30.420.140">
    <property type="entry name" value="YqgF/RNase H-like domain"/>
    <property type="match status" value="1"/>
</dbReference>
<evidence type="ECO:0000256" key="3">
    <source>
        <dbReference type="ARBA" id="ARBA00022722"/>
    </source>
</evidence>
<dbReference type="AlphaFoldDB" id="A0A4V3DHU5"/>
<feature type="domain" description="YqgF/RNase H-like" evidence="6">
    <location>
        <begin position="3"/>
        <end position="101"/>
    </location>
</feature>
<dbReference type="InterPro" id="IPR037027">
    <property type="entry name" value="YqgF/RNaseH-like_dom_sf"/>
</dbReference>
<comment type="subcellular location">
    <subcellularLocation>
        <location evidence="5">Cytoplasm</location>
    </subcellularLocation>
</comment>
<dbReference type="RefSeq" id="WP_099019832.1">
    <property type="nucleotide sequence ID" value="NZ_NIHB01000004.1"/>
</dbReference>
<comment type="caution">
    <text evidence="7">The sequence shown here is derived from an EMBL/GenBank/DDBJ whole genome shotgun (WGS) entry which is preliminary data.</text>
</comment>
<evidence type="ECO:0000259" key="6">
    <source>
        <dbReference type="SMART" id="SM00732"/>
    </source>
</evidence>
<dbReference type="InterPro" id="IPR006641">
    <property type="entry name" value="YqgF/RNaseH-like_dom"/>
</dbReference>
<dbReference type="SMART" id="SM00732">
    <property type="entry name" value="YqgFc"/>
    <property type="match status" value="1"/>
</dbReference>